<dbReference type="InterPro" id="IPR039968">
    <property type="entry name" value="BcerS-like"/>
</dbReference>
<dbReference type="Pfam" id="PF00583">
    <property type="entry name" value="Acetyltransf_1"/>
    <property type="match status" value="1"/>
</dbReference>
<feature type="domain" description="N-acetyltransferase" evidence="1">
    <location>
        <begin position="181"/>
        <end position="336"/>
    </location>
</feature>
<gene>
    <name evidence="2" type="ORF">MNBD_GAMMA21-2153</name>
</gene>
<reference evidence="2" key="1">
    <citation type="submission" date="2018-06" db="EMBL/GenBank/DDBJ databases">
        <authorList>
            <person name="Zhirakovskaya E."/>
        </authorList>
    </citation>
    <scope>NUCLEOTIDE SEQUENCE</scope>
</reference>
<dbReference type="EMBL" id="UOFR01000052">
    <property type="protein sequence ID" value="VAW97612.1"/>
    <property type="molecule type" value="Genomic_DNA"/>
</dbReference>
<dbReference type="AlphaFoldDB" id="A0A3B1ACJ2"/>
<organism evidence="2">
    <name type="scientific">hydrothermal vent metagenome</name>
    <dbReference type="NCBI Taxonomy" id="652676"/>
    <lineage>
        <taxon>unclassified sequences</taxon>
        <taxon>metagenomes</taxon>
        <taxon>ecological metagenomes</taxon>
    </lineage>
</organism>
<protein>
    <recommendedName>
        <fullName evidence="1">N-acetyltransferase domain-containing protein</fullName>
    </recommendedName>
</protein>
<dbReference type="SUPFAM" id="SSF55729">
    <property type="entry name" value="Acyl-CoA N-acyltransferases (Nat)"/>
    <property type="match status" value="1"/>
</dbReference>
<dbReference type="Gene3D" id="3.40.630.30">
    <property type="match status" value="1"/>
</dbReference>
<dbReference type="PROSITE" id="PS51186">
    <property type="entry name" value="GNAT"/>
    <property type="match status" value="1"/>
</dbReference>
<dbReference type="GO" id="GO:0016747">
    <property type="term" value="F:acyltransferase activity, transferring groups other than amino-acyl groups"/>
    <property type="evidence" value="ECO:0007669"/>
    <property type="project" value="InterPro"/>
</dbReference>
<dbReference type="PANTHER" id="PTHR41368:SF1">
    <property type="entry name" value="PROTEIN YGHO"/>
    <property type="match status" value="1"/>
</dbReference>
<evidence type="ECO:0000313" key="2">
    <source>
        <dbReference type="EMBL" id="VAW97612.1"/>
    </source>
</evidence>
<dbReference type="InterPro" id="IPR000182">
    <property type="entry name" value="GNAT_dom"/>
</dbReference>
<proteinExistence type="predicted"/>
<dbReference type="InterPro" id="IPR016181">
    <property type="entry name" value="Acyl_CoA_acyltransferase"/>
</dbReference>
<evidence type="ECO:0000259" key="1">
    <source>
        <dbReference type="PROSITE" id="PS51186"/>
    </source>
</evidence>
<name>A0A3B1ACJ2_9ZZZZ</name>
<dbReference type="CDD" id="cd04301">
    <property type="entry name" value="NAT_SF"/>
    <property type="match status" value="1"/>
</dbReference>
<dbReference type="PANTHER" id="PTHR41368">
    <property type="entry name" value="PROTEIN YGHO"/>
    <property type="match status" value="1"/>
</dbReference>
<accession>A0A3B1ACJ2</accession>
<sequence length="336" mass="38093">MSIITQIKKPSELAPYLNTGVYQNFDPEIIVQQQVDLHLACVDDFGQVQARCSLWWSDVPTLENEKIGVIGHYASDNEQDGQDMPTAVLLNNACFLLKIEGCTRAIGPMDGNTWRSYRFVTDAGDEPPFFLEPDNPAAWPEYWRSYGFEPLAEYSSGLTVDLNQRDERLPKVAQRLEQKGVRFRALDINNFERELRRIYSISVVSFSKNYLYTPLDEEDFVAQYMKVKPLVIPELTIIAEKDNQAIGYLFAIPDISEQKRGEPVTTVIIKTVAVLPDSSNAGLGALLVDKVQQQARTMGYTRAIHALMYNGNVSRNISGHYANSMRTYTLFSKPFR</sequence>